<protein>
    <recommendedName>
        <fullName evidence="1">Calmodulin binding protein-like N-terminal domain-containing protein</fullName>
    </recommendedName>
</protein>
<gene>
    <name evidence="2" type="ORF">TIFTF001_011884</name>
</gene>
<sequence length="268" mass="30335">METAEPILNQEISYRDLANDKKQKKIASSYLKETNWRPEFDNGSPTSKPAMFKKVPEIDRLASILETTVRKVVAEVVDHKLKQYICFTNNPSPQVLPLTDQAVETPRFKLVFSKNLSLPMFTQKQVLDRDNNPLQIFLVDLNCSSGSDQITPILLNPAPKVELVVLNGDFPPRDYDSWTSQQFDNNIVKARTGKPPLIFGDIRVTLSDGVATIGDIKFTDNSSWIPSRKFKIGARVVLPRGHTNSFHGCVLEAMTEPFIVREKRMECK</sequence>
<comment type="caution">
    <text evidence="2">The sequence shown here is derived from an EMBL/GenBank/DDBJ whole genome shotgun (WGS) entry which is preliminary data.</text>
</comment>
<dbReference type="GO" id="GO:0043565">
    <property type="term" value="F:sequence-specific DNA binding"/>
    <property type="evidence" value="ECO:0007669"/>
    <property type="project" value="TreeGrafter"/>
</dbReference>
<dbReference type="PANTHER" id="PTHR31713">
    <property type="entry name" value="OS02G0177800 PROTEIN"/>
    <property type="match status" value="1"/>
</dbReference>
<dbReference type="GO" id="GO:0005634">
    <property type="term" value="C:nucleus"/>
    <property type="evidence" value="ECO:0007669"/>
    <property type="project" value="TreeGrafter"/>
</dbReference>
<feature type="domain" description="Calmodulin binding protein-like N-terminal" evidence="1">
    <location>
        <begin position="108"/>
        <end position="262"/>
    </location>
</feature>
<evidence type="ECO:0000259" key="1">
    <source>
        <dbReference type="Pfam" id="PF07887"/>
    </source>
</evidence>
<dbReference type="Gramene" id="FCD_00001880-RA">
    <property type="protein sequence ID" value="FCD_00001880-RA:cds"/>
    <property type="gene ID" value="FCD_00001880"/>
</dbReference>
<dbReference type="GO" id="GO:0080142">
    <property type="term" value="P:regulation of salicylic acid biosynthetic process"/>
    <property type="evidence" value="ECO:0007669"/>
    <property type="project" value="TreeGrafter"/>
</dbReference>
<name>A0AA88D390_FICCA</name>
<dbReference type="PANTHER" id="PTHR31713:SF42">
    <property type="entry name" value="PROTEIN SAR DEFICIENT 1"/>
    <property type="match status" value="1"/>
</dbReference>
<dbReference type="Proteomes" id="UP001187192">
    <property type="component" value="Unassembled WGS sequence"/>
</dbReference>
<organism evidence="2 3">
    <name type="scientific">Ficus carica</name>
    <name type="common">Common fig</name>
    <dbReference type="NCBI Taxonomy" id="3494"/>
    <lineage>
        <taxon>Eukaryota</taxon>
        <taxon>Viridiplantae</taxon>
        <taxon>Streptophyta</taxon>
        <taxon>Embryophyta</taxon>
        <taxon>Tracheophyta</taxon>
        <taxon>Spermatophyta</taxon>
        <taxon>Magnoliopsida</taxon>
        <taxon>eudicotyledons</taxon>
        <taxon>Gunneridae</taxon>
        <taxon>Pentapetalae</taxon>
        <taxon>rosids</taxon>
        <taxon>fabids</taxon>
        <taxon>Rosales</taxon>
        <taxon>Moraceae</taxon>
        <taxon>Ficeae</taxon>
        <taxon>Ficus</taxon>
    </lineage>
</organism>
<accession>A0AA88D390</accession>
<dbReference type="GO" id="GO:0005516">
    <property type="term" value="F:calmodulin binding"/>
    <property type="evidence" value="ECO:0007669"/>
    <property type="project" value="InterPro"/>
</dbReference>
<keyword evidence="3" id="KW-1185">Reference proteome</keyword>
<evidence type="ECO:0000313" key="3">
    <source>
        <dbReference type="Proteomes" id="UP001187192"/>
    </source>
</evidence>
<dbReference type="InterPro" id="IPR046831">
    <property type="entry name" value="Calmodulin_bind_N"/>
</dbReference>
<dbReference type="EMBL" id="BTGU01000014">
    <property type="protein sequence ID" value="GMN42670.1"/>
    <property type="molecule type" value="Genomic_DNA"/>
</dbReference>
<reference evidence="2" key="1">
    <citation type="submission" date="2023-07" db="EMBL/GenBank/DDBJ databases">
        <title>draft genome sequence of fig (Ficus carica).</title>
        <authorList>
            <person name="Takahashi T."/>
            <person name="Nishimura K."/>
        </authorList>
    </citation>
    <scope>NUCLEOTIDE SEQUENCE</scope>
</reference>
<dbReference type="InterPro" id="IPR012416">
    <property type="entry name" value="CBP60"/>
</dbReference>
<dbReference type="AlphaFoldDB" id="A0AA88D390"/>
<dbReference type="GO" id="GO:0003700">
    <property type="term" value="F:DNA-binding transcription factor activity"/>
    <property type="evidence" value="ECO:0007669"/>
    <property type="project" value="TreeGrafter"/>
</dbReference>
<proteinExistence type="predicted"/>
<dbReference type="Pfam" id="PF07887">
    <property type="entry name" value="Calmodulin_bind"/>
    <property type="match status" value="1"/>
</dbReference>
<evidence type="ECO:0000313" key="2">
    <source>
        <dbReference type="EMBL" id="GMN42670.1"/>
    </source>
</evidence>